<keyword evidence="2" id="KW-1185">Reference proteome</keyword>
<dbReference type="AlphaFoldDB" id="A0A0J1HBK1"/>
<reference evidence="1 2" key="1">
    <citation type="submission" date="2015-05" db="EMBL/GenBank/DDBJ databases">
        <title>Photobacterium galathea sp. nov.</title>
        <authorList>
            <person name="Machado H."/>
            <person name="Gram L."/>
        </authorList>
    </citation>
    <scope>NUCLEOTIDE SEQUENCE [LARGE SCALE GENOMIC DNA]</scope>
    <source>
        <strain evidence="1 2">CGMCC 1.12159</strain>
    </source>
</reference>
<organism evidence="1 2">
    <name type="scientific">Photobacterium aquae</name>
    <dbReference type="NCBI Taxonomy" id="1195763"/>
    <lineage>
        <taxon>Bacteria</taxon>
        <taxon>Pseudomonadati</taxon>
        <taxon>Pseudomonadota</taxon>
        <taxon>Gammaproteobacteria</taxon>
        <taxon>Vibrionales</taxon>
        <taxon>Vibrionaceae</taxon>
        <taxon>Photobacterium</taxon>
    </lineage>
</organism>
<evidence type="ECO:0000313" key="1">
    <source>
        <dbReference type="EMBL" id="KLV09025.1"/>
    </source>
</evidence>
<evidence type="ECO:0000313" key="2">
    <source>
        <dbReference type="Proteomes" id="UP000036097"/>
    </source>
</evidence>
<dbReference type="OrthoDB" id="5917535at2"/>
<gene>
    <name evidence="1" type="ORF">ABT56_02140</name>
</gene>
<sequence>MPYRIIAFAIFILLVGISLSLKIYRYTVEISAPKHLILEEQLVDSIKKKGWGLKLKEPMNTNESSFVYMLEHKHCPQGVFVSILGQDASDRHLLSQYMRNNNIIFLLDGKQIDHFMMLRFYMMTVYVNVMRLFDESKPLPLALSVYIPAESKECRYFFNI</sequence>
<comment type="caution">
    <text evidence="1">The sequence shown here is derived from an EMBL/GenBank/DDBJ whole genome shotgun (WGS) entry which is preliminary data.</text>
</comment>
<dbReference type="EMBL" id="LDOT01000002">
    <property type="protein sequence ID" value="KLV09025.1"/>
    <property type="molecule type" value="Genomic_DNA"/>
</dbReference>
<dbReference type="Proteomes" id="UP000036097">
    <property type="component" value="Unassembled WGS sequence"/>
</dbReference>
<dbReference type="PATRIC" id="fig|1195763.3.peg.463"/>
<proteinExistence type="predicted"/>
<protein>
    <submittedName>
        <fullName evidence="1">Uncharacterized protein</fullName>
    </submittedName>
</protein>
<accession>A0A0J1HBK1</accession>
<dbReference type="RefSeq" id="WP_047877186.1">
    <property type="nucleotide sequence ID" value="NZ_LDOT01000002.1"/>
</dbReference>
<name>A0A0J1HBK1_9GAMM</name>